<feature type="transmembrane region" description="Helical" evidence="1">
    <location>
        <begin position="223"/>
        <end position="246"/>
    </location>
</feature>
<sequence>MITQQPGKVMSLLSLLLHFAMEIASEFVGISIYRAVRGTADSTTGILDTAGRAHAPSFQKRKRDEAAFARNTAKLTAGVRKALNEQWLPSLGINQLADCIKSWWEMTAGLEAAERAAGEEAVRIHLIHIASIPDNARRTRYAASQRFCLRQESDYAIVKVKNGLRTAWGLVTNNAAPIADWHAEAAEDLGYMAGATVLISIAVFLVALAASTLRFPGLYPGKILIFALALLYFPLLGLVFLVRVRWNAAAAGWQRLHLGPIGDVPALNALTLLVEADVALNLARLAGDGVRVHRTRNADGEADTSFGLDPDFKWKFLAIKKAYDILWTIVNCELNAILFLLVFPIWWFLGLLPFVFLLGIQWLISHRELKFDWFRWFGTFCGYFWVVLMIYEAVAGLTDYPYPVLPAVVAGIIVMFATNGDKTETGEDGEPVARHSWWKSWQHWSKPAAVWATLLVLICPYVGIVWQLKRLVVDWNRACHNQLSGCVPPGIGQVNAAGLSSWSFDITHITFPQIVMFVIVIWVGVLLFKPNHN</sequence>
<keyword evidence="1" id="KW-1133">Transmembrane helix</keyword>
<name>A0A1F5PKA2_9BACT</name>
<comment type="caution">
    <text evidence="2">The sequence shown here is derived from an EMBL/GenBank/DDBJ whole genome shotgun (WGS) entry which is preliminary data.</text>
</comment>
<feature type="transmembrane region" description="Helical" evidence="1">
    <location>
        <begin position="336"/>
        <end position="364"/>
    </location>
</feature>
<feature type="transmembrane region" description="Helical" evidence="1">
    <location>
        <begin position="448"/>
        <end position="468"/>
    </location>
</feature>
<evidence type="ECO:0000313" key="2">
    <source>
        <dbReference type="EMBL" id="OGE90375.1"/>
    </source>
</evidence>
<dbReference type="EMBL" id="MFEY01000007">
    <property type="protein sequence ID" value="OGE90375.1"/>
    <property type="molecule type" value="Genomic_DNA"/>
</dbReference>
<feature type="transmembrane region" description="Helical" evidence="1">
    <location>
        <begin position="509"/>
        <end position="528"/>
    </location>
</feature>
<organism evidence="2 3">
    <name type="scientific">Candidatus Doudnabacteria bacterium RIFCSPHIGHO2_12_FULL_48_16</name>
    <dbReference type="NCBI Taxonomy" id="1817838"/>
    <lineage>
        <taxon>Bacteria</taxon>
        <taxon>Candidatus Doudnaibacteriota</taxon>
    </lineage>
</organism>
<evidence type="ECO:0000313" key="3">
    <source>
        <dbReference type="Proteomes" id="UP000177682"/>
    </source>
</evidence>
<reference evidence="2 3" key="1">
    <citation type="journal article" date="2016" name="Nat. Commun.">
        <title>Thousands of microbial genomes shed light on interconnected biogeochemical processes in an aquifer system.</title>
        <authorList>
            <person name="Anantharaman K."/>
            <person name="Brown C.T."/>
            <person name="Hug L.A."/>
            <person name="Sharon I."/>
            <person name="Castelle C.J."/>
            <person name="Probst A.J."/>
            <person name="Thomas B.C."/>
            <person name="Singh A."/>
            <person name="Wilkins M.J."/>
            <person name="Karaoz U."/>
            <person name="Brodie E.L."/>
            <person name="Williams K.H."/>
            <person name="Hubbard S.S."/>
            <person name="Banfield J.F."/>
        </authorList>
    </citation>
    <scope>NUCLEOTIDE SEQUENCE [LARGE SCALE GENOMIC DNA]</scope>
</reference>
<evidence type="ECO:0000256" key="1">
    <source>
        <dbReference type="SAM" id="Phobius"/>
    </source>
</evidence>
<dbReference type="AlphaFoldDB" id="A0A1F5PKA2"/>
<gene>
    <name evidence="2" type="ORF">A3E29_04810</name>
</gene>
<protein>
    <submittedName>
        <fullName evidence="2">Uncharacterized protein</fullName>
    </submittedName>
</protein>
<proteinExistence type="predicted"/>
<keyword evidence="1" id="KW-0812">Transmembrane</keyword>
<feature type="transmembrane region" description="Helical" evidence="1">
    <location>
        <begin position="376"/>
        <end position="394"/>
    </location>
</feature>
<feature type="transmembrane region" description="Helical" evidence="1">
    <location>
        <begin position="189"/>
        <end position="211"/>
    </location>
</feature>
<dbReference type="Proteomes" id="UP000177682">
    <property type="component" value="Unassembled WGS sequence"/>
</dbReference>
<keyword evidence="1" id="KW-0472">Membrane</keyword>
<accession>A0A1F5PKA2</accession>